<protein>
    <submittedName>
        <fullName evidence="2">M23 family metallopeptidase</fullName>
    </submittedName>
</protein>
<dbReference type="SUPFAM" id="SSF54106">
    <property type="entry name" value="LysM domain"/>
    <property type="match status" value="1"/>
</dbReference>
<dbReference type="PROSITE" id="PS51782">
    <property type="entry name" value="LYSM"/>
    <property type="match status" value="1"/>
</dbReference>
<keyword evidence="3" id="KW-1185">Reference proteome</keyword>
<dbReference type="SMART" id="SM00257">
    <property type="entry name" value="LysM"/>
    <property type="match status" value="1"/>
</dbReference>
<dbReference type="SUPFAM" id="SSF51261">
    <property type="entry name" value="Duplicated hybrid motif"/>
    <property type="match status" value="1"/>
</dbReference>
<dbReference type="PANTHER" id="PTHR21666:SF290">
    <property type="entry name" value="PEPTIDASE M23 DOMAIN PROTEIN"/>
    <property type="match status" value="1"/>
</dbReference>
<dbReference type="Gene3D" id="2.70.70.10">
    <property type="entry name" value="Glucose Permease (Domain IIA)"/>
    <property type="match status" value="1"/>
</dbReference>
<evidence type="ECO:0000259" key="1">
    <source>
        <dbReference type="PROSITE" id="PS51782"/>
    </source>
</evidence>
<organism evidence="2 3">
    <name type="scientific">Lusitaniella coriacea LEGE 07157</name>
    <dbReference type="NCBI Taxonomy" id="945747"/>
    <lineage>
        <taxon>Bacteria</taxon>
        <taxon>Bacillati</taxon>
        <taxon>Cyanobacteriota</taxon>
        <taxon>Cyanophyceae</taxon>
        <taxon>Spirulinales</taxon>
        <taxon>Lusitaniellaceae</taxon>
        <taxon>Lusitaniella</taxon>
    </lineage>
</organism>
<dbReference type="InterPro" id="IPR036779">
    <property type="entry name" value="LysM_dom_sf"/>
</dbReference>
<dbReference type="InterPro" id="IPR011055">
    <property type="entry name" value="Dup_hybrid_motif"/>
</dbReference>
<name>A0A8J7B7G7_9CYAN</name>
<dbReference type="Pfam" id="PF01476">
    <property type="entry name" value="LysM"/>
    <property type="match status" value="1"/>
</dbReference>
<dbReference type="CDD" id="cd12797">
    <property type="entry name" value="M23_peptidase"/>
    <property type="match status" value="1"/>
</dbReference>
<dbReference type="CDD" id="cd00118">
    <property type="entry name" value="LysM"/>
    <property type="match status" value="1"/>
</dbReference>
<evidence type="ECO:0000313" key="3">
    <source>
        <dbReference type="Proteomes" id="UP000654482"/>
    </source>
</evidence>
<dbReference type="InterPro" id="IPR016047">
    <property type="entry name" value="M23ase_b-sheet_dom"/>
</dbReference>
<dbReference type="InterPro" id="IPR050570">
    <property type="entry name" value="Cell_wall_metabolism_enzyme"/>
</dbReference>
<dbReference type="GO" id="GO:0004222">
    <property type="term" value="F:metalloendopeptidase activity"/>
    <property type="evidence" value="ECO:0007669"/>
    <property type="project" value="TreeGrafter"/>
</dbReference>
<dbReference type="InterPro" id="IPR018392">
    <property type="entry name" value="LysM"/>
</dbReference>
<dbReference type="RefSeq" id="WP_194028458.1">
    <property type="nucleotide sequence ID" value="NZ_JADEWZ010000006.1"/>
</dbReference>
<reference evidence="2" key="1">
    <citation type="submission" date="2020-10" db="EMBL/GenBank/DDBJ databases">
        <authorList>
            <person name="Castelo-Branco R."/>
            <person name="Eusebio N."/>
            <person name="Adriana R."/>
            <person name="Vieira A."/>
            <person name="Brugerolle De Fraissinette N."/>
            <person name="Rezende De Castro R."/>
            <person name="Schneider M.P."/>
            <person name="Vasconcelos V."/>
            <person name="Leao P.N."/>
        </authorList>
    </citation>
    <scope>NUCLEOTIDE SEQUENCE</scope>
    <source>
        <strain evidence="2">LEGE 07157</strain>
    </source>
</reference>
<dbReference type="Gene3D" id="3.10.350.10">
    <property type="entry name" value="LysM domain"/>
    <property type="match status" value="1"/>
</dbReference>
<evidence type="ECO:0000313" key="2">
    <source>
        <dbReference type="EMBL" id="MBE9115369.1"/>
    </source>
</evidence>
<sequence>MELLRAKFIPVFTCILFLTGLILPVASREKQIESVCQTPVLSRLQRHRVSSGETLETIARQYNLIPETLTRLNPSLSRGSAPVGREILIPPFNGIRIQAPRGSTWQDLEKAYGVRADILFEINGCERTPTTVFIPGVNWSSAPKEENYTGLTGYPLREVGRIIIPYGWYDEPLTSERRFHSGIDILADSGTPVLAAESGVVAFVGQQGNYGNLIVINHSGGRQTRYAHLSQVNLQPGQQVQGGSIIGAVGMTGKPDIAAPHLHFEVRHSSPQGWVAQDPEIHLR</sequence>
<dbReference type="Pfam" id="PF01551">
    <property type="entry name" value="Peptidase_M23"/>
    <property type="match status" value="1"/>
</dbReference>
<gene>
    <name evidence="2" type="ORF">IQ249_05590</name>
</gene>
<dbReference type="EMBL" id="JADEWZ010000006">
    <property type="protein sequence ID" value="MBE9115369.1"/>
    <property type="molecule type" value="Genomic_DNA"/>
</dbReference>
<dbReference type="AlphaFoldDB" id="A0A8J7B7G7"/>
<dbReference type="PANTHER" id="PTHR21666">
    <property type="entry name" value="PEPTIDASE-RELATED"/>
    <property type="match status" value="1"/>
</dbReference>
<accession>A0A8J7B7G7</accession>
<dbReference type="Proteomes" id="UP000654482">
    <property type="component" value="Unassembled WGS sequence"/>
</dbReference>
<feature type="domain" description="LysM" evidence="1">
    <location>
        <begin position="45"/>
        <end position="89"/>
    </location>
</feature>
<proteinExistence type="predicted"/>
<comment type="caution">
    <text evidence="2">The sequence shown here is derived from an EMBL/GenBank/DDBJ whole genome shotgun (WGS) entry which is preliminary data.</text>
</comment>